<accession>A0A0N0IBF2</accession>
<dbReference type="OrthoDB" id="9204728at2"/>
<gene>
    <name evidence="1" type="ORF">M992_0679</name>
</gene>
<keyword evidence="2" id="KW-1185">Reference proteome</keyword>
<reference evidence="1 2" key="1">
    <citation type="submission" date="2015-07" db="EMBL/GenBank/DDBJ databases">
        <title>ATOL: Assembling a taxonomically balanced genome-scale reconstruction of the evolutionary history of the Enterobacteriaceae.</title>
        <authorList>
            <person name="Plunkett G.III."/>
            <person name="Neeno-Eckwall E.C."/>
            <person name="Glasner J.D."/>
            <person name="Perna N.T."/>
        </authorList>
    </citation>
    <scope>NUCLEOTIDE SEQUENCE [LARGE SCALE GENOMIC DNA]</scope>
    <source>
        <strain evidence="1 2">ATCC 35017</strain>
    </source>
</reference>
<dbReference type="AlphaFoldDB" id="A0A0N0IBF2"/>
<protein>
    <submittedName>
        <fullName evidence="1">Uropathogenic specific protein</fullName>
    </submittedName>
</protein>
<comment type="caution">
    <text evidence="1">The sequence shown here is derived from an EMBL/GenBank/DDBJ whole genome shotgun (WGS) entry which is preliminary data.</text>
</comment>
<dbReference type="Pfam" id="PF05488">
    <property type="entry name" value="PAAR_motif"/>
    <property type="match status" value="1"/>
</dbReference>
<dbReference type="EMBL" id="LGAA01000007">
    <property type="protein sequence ID" value="KPD03760.1"/>
    <property type="molecule type" value="Genomic_DNA"/>
</dbReference>
<name>A0A0N0IBF2_9GAMM</name>
<dbReference type="CDD" id="cd14744">
    <property type="entry name" value="PAAR_CT_2"/>
    <property type="match status" value="1"/>
</dbReference>
<dbReference type="InterPro" id="IPR008727">
    <property type="entry name" value="PAAR_motif"/>
</dbReference>
<dbReference type="RefSeq" id="WP_053907318.1">
    <property type="nucleotide sequence ID" value="NZ_CAWMUS010000007.1"/>
</dbReference>
<proteinExistence type="predicted"/>
<evidence type="ECO:0000313" key="2">
    <source>
        <dbReference type="Proteomes" id="UP000053226"/>
    </source>
</evidence>
<sequence length="132" mass="14036">MAIGYFLRVGDRTTCGGQILTGNNTMQWYGVAGARESDMVSCGKHSGPFYIIGGCNSVWDEGRKVAGTLESMSSCPCHARFINSIHDCYSDESGSASPETASTIPPVITNKICISCLMKAAESGQMLVVREG</sequence>
<evidence type="ECO:0000313" key="1">
    <source>
        <dbReference type="EMBL" id="KPD03760.1"/>
    </source>
</evidence>
<organism evidence="1 2">
    <name type="scientific">Moellerella wisconsensis ATCC 35017</name>
    <dbReference type="NCBI Taxonomy" id="1354267"/>
    <lineage>
        <taxon>Bacteria</taxon>
        <taxon>Pseudomonadati</taxon>
        <taxon>Pseudomonadota</taxon>
        <taxon>Gammaproteobacteria</taxon>
        <taxon>Enterobacterales</taxon>
        <taxon>Morganellaceae</taxon>
        <taxon>Moellerella</taxon>
    </lineage>
</organism>
<dbReference type="Proteomes" id="UP000053226">
    <property type="component" value="Unassembled WGS sequence"/>
</dbReference>